<protein>
    <submittedName>
        <fullName evidence="2">Transcriptional regulator</fullName>
    </submittedName>
</protein>
<evidence type="ECO:0000313" key="3">
    <source>
        <dbReference type="Proteomes" id="UP000286235"/>
    </source>
</evidence>
<comment type="caution">
    <text evidence="2">The sequence shown here is derived from an EMBL/GenBank/DDBJ whole genome shotgun (WGS) entry which is preliminary data.</text>
</comment>
<dbReference type="InterPro" id="IPR043129">
    <property type="entry name" value="ATPase_NBD"/>
</dbReference>
<dbReference type="EMBL" id="AZRV01000012">
    <property type="protein sequence ID" value="RKO62856.1"/>
    <property type="molecule type" value="Genomic_DNA"/>
</dbReference>
<organism evidence="2 3">
    <name type="scientific">Caldibacillus debilis GB1</name>
    <dbReference type="NCBI Taxonomy" id="1339248"/>
    <lineage>
        <taxon>Bacteria</taxon>
        <taxon>Bacillati</taxon>
        <taxon>Bacillota</taxon>
        <taxon>Bacilli</taxon>
        <taxon>Bacillales</taxon>
        <taxon>Bacillaceae</taxon>
        <taxon>Caldibacillus</taxon>
    </lineage>
</organism>
<dbReference type="AlphaFoldDB" id="A0A420VH34"/>
<proteinExistence type="inferred from homology"/>
<dbReference type="Proteomes" id="UP000286235">
    <property type="component" value="Unassembled WGS sequence"/>
</dbReference>
<dbReference type="InterPro" id="IPR000600">
    <property type="entry name" value="ROK"/>
</dbReference>
<name>A0A420VH34_9BACI</name>
<gene>
    <name evidence="2" type="ORF">Cdeb_00586</name>
</gene>
<dbReference type="CDD" id="cd24152">
    <property type="entry name" value="ASKHA_NBD_ROK-like"/>
    <property type="match status" value="1"/>
</dbReference>
<evidence type="ECO:0000256" key="1">
    <source>
        <dbReference type="ARBA" id="ARBA00006479"/>
    </source>
</evidence>
<dbReference type="SUPFAM" id="SSF53067">
    <property type="entry name" value="Actin-like ATPase domain"/>
    <property type="match status" value="1"/>
</dbReference>
<evidence type="ECO:0000313" key="2">
    <source>
        <dbReference type="EMBL" id="RKO62856.1"/>
    </source>
</evidence>
<reference evidence="2 3" key="1">
    <citation type="submission" date="2013-12" db="EMBL/GenBank/DDBJ databases">
        <title>Genome and proteome characterization of Caldibacillus debilis GB1 derived from a cellulolytic aero-tolerant co-culture.</title>
        <authorList>
            <person name="Wushke S.T."/>
            <person name="Zhang X."/>
            <person name="Fristensky B."/>
            <person name="Wilkins J.A."/>
            <person name="Levin D.B."/>
            <person name="Sparling R."/>
        </authorList>
    </citation>
    <scope>NUCLEOTIDE SEQUENCE [LARGE SCALE GENOMIC DNA]</scope>
    <source>
        <strain evidence="2 3">GB1</strain>
    </source>
</reference>
<dbReference type="Pfam" id="PF00480">
    <property type="entry name" value="ROK"/>
    <property type="match status" value="1"/>
</dbReference>
<dbReference type="PANTHER" id="PTHR18964:SF170">
    <property type="entry name" value="SUGAR KINASE"/>
    <property type="match status" value="1"/>
</dbReference>
<accession>A0A420VH34</accession>
<sequence>MNYLAFDIGGTNTKYAVVSEDGEILKKKIAPTPESYGQLLRFITNVYSEERPSPYIGLSCPGIYDPGRNQITGSSALAYLIEKDIVGDIREMLQGVDVFIENDGNCALLGEVWKGHARGLENAAIIVVGSAVGGGAMVNGKLLRGAFLNGGEFGYMLIDNDVERESFHSFGGKSGLNGLLAFARKNGYPAANGVELFEMIESDGRLAGLIQKQLLYTAIGIINLQYILDPAVIIIGGAISRNQTYMEMLERAIDQVMKKRENYKVRPRIVPARHSNDANLLGAVYVIKERIGLK</sequence>
<dbReference type="Gene3D" id="3.30.420.40">
    <property type="match status" value="2"/>
</dbReference>
<keyword evidence="3" id="KW-1185">Reference proteome</keyword>
<comment type="similarity">
    <text evidence="1">Belongs to the ROK (NagC/XylR) family.</text>
</comment>
<dbReference type="PANTHER" id="PTHR18964">
    <property type="entry name" value="ROK (REPRESSOR, ORF, KINASE) FAMILY"/>
    <property type="match status" value="1"/>
</dbReference>
<dbReference type="RefSeq" id="WP_120667598.1">
    <property type="nucleotide sequence ID" value="NZ_AZRV01000012.1"/>
</dbReference>